<sequence length="113" mass="12246">MTRNGVPVALLALLIGCGTAQAEDGYPTYARVDYVLGCMLSNGQGPDVVRKCSCSIDEIAAHFPYDSYVAVETARGMQEAPGERAALMRDVGWIKDLLNEFRQAQVAADLKCF</sequence>
<dbReference type="EMBL" id="CP032323">
    <property type="protein sequence ID" value="QCN98480.1"/>
    <property type="molecule type" value="Genomic_DNA"/>
</dbReference>
<geneLocation type="plasmid" evidence="4 5">
    <name>p2</name>
</geneLocation>
<evidence type="ECO:0000256" key="1">
    <source>
        <dbReference type="SAM" id="SignalP"/>
    </source>
</evidence>
<keyword evidence="1" id="KW-0732">Signal</keyword>
<protein>
    <recommendedName>
        <fullName evidence="8">Rap1a immunity protein domain-containing protein</fullName>
    </recommendedName>
</protein>
<evidence type="ECO:0000313" key="4">
    <source>
        <dbReference type="EMBL" id="QCN98480.1"/>
    </source>
</evidence>
<dbReference type="KEGG" id="aare:D3093_24915"/>
<feature type="chain" id="PRO_5044606548" description="Rap1a immunity protein domain-containing protein" evidence="1">
    <location>
        <begin position="23"/>
        <end position="113"/>
    </location>
</feature>
<dbReference type="Proteomes" id="UP000298595">
    <property type="component" value="Plasmid p2"/>
</dbReference>
<evidence type="ECO:0000313" key="2">
    <source>
        <dbReference type="EMBL" id="KAA1057794.1"/>
    </source>
</evidence>
<feature type="signal peptide" evidence="1">
    <location>
        <begin position="1"/>
        <end position="22"/>
    </location>
</feature>
<keyword evidence="4" id="KW-0614">Plasmid</keyword>
<dbReference type="PROSITE" id="PS51257">
    <property type="entry name" value="PROKAR_LIPOPROTEIN"/>
    <property type="match status" value="1"/>
</dbReference>
<name>A0A4D8PMU7_9PROT</name>
<accession>A0A4D8PMU7</accession>
<evidence type="ECO:0000313" key="3">
    <source>
        <dbReference type="EMBL" id="MFL7903371.1"/>
    </source>
</evidence>
<reference evidence="4 5" key="1">
    <citation type="submission" date="2018-09" db="EMBL/GenBank/DDBJ databases">
        <title>Whole genome based analysis of evolution and adaptive divergence in Indian and Brazilian strains of Azospirillum brasilense.</title>
        <authorList>
            <person name="Singh C."/>
            <person name="Tripathi A.K."/>
        </authorList>
    </citation>
    <scope>NUCLEOTIDE SEQUENCE [LARGE SCALE GENOMIC DNA]</scope>
    <source>
        <strain evidence="4 5">MTCC4035</strain>
        <plasmid evidence="4 5">p2</plasmid>
    </source>
</reference>
<dbReference type="EMBL" id="VEWN01000002">
    <property type="protein sequence ID" value="KAA1057794.1"/>
    <property type="molecule type" value="Genomic_DNA"/>
</dbReference>
<dbReference type="EMBL" id="JBJLSN010000030">
    <property type="protein sequence ID" value="MFL7903371.1"/>
    <property type="molecule type" value="Genomic_DNA"/>
</dbReference>
<reference evidence="2 6" key="2">
    <citation type="submission" date="2019-07" db="EMBL/GenBank/DDBJ databases">
        <title>Genome sequencing of the stress-tolerant strain Azospirillum brasilense Az19.</title>
        <authorList>
            <person name="Maroniche G.A."/>
            <person name="Garcia J.E."/>
            <person name="Pagnussat L."/>
            <person name="Amenta M."/>
            <person name="Creus C.M."/>
        </authorList>
    </citation>
    <scope>NUCLEOTIDE SEQUENCE [LARGE SCALE GENOMIC DNA]</scope>
    <source>
        <strain evidence="2 6">Az19</strain>
    </source>
</reference>
<keyword evidence="7" id="KW-1185">Reference proteome</keyword>
<gene>
    <name evidence="3" type="ORF">ACJ41P_19710</name>
    <name evidence="4" type="ORF">D3093_24915</name>
    <name evidence="2" type="ORF">FH063_001962</name>
</gene>
<organism evidence="4 5">
    <name type="scientific">Azospirillum argentinense</name>
    <dbReference type="NCBI Taxonomy" id="2970906"/>
    <lineage>
        <taxon>Bacteria</taxon>
        <taxon>Pseudomonadati</taxon>
        <taxon>Pseudomonadota</taxon>
        <taxon>Alphaproteobacteria</taxon>
        <taxon>Rhodospirillales</taxon>
        <taxon>Azospirillaceae</taxon>
        <taxon>Azospirillum</taxon>
    </lineage>
</organism>
<evidence type="ECO:0000313" key="7">
    <source>
        <dbReference type="Proteomes" id="UP001628281"/>
    </source>
</evidence>
<proteinExistence type="predicted"/>
<dbReference type="Proteomes" id="UP000325333">
    <property type="component" value="Unassembled WGS sequence"/>
</dbReference>
<reference evidence="3 7" key="3">
    <citation type="submission" date="2024-11" db="EMBL/GenBank/DDBJ databases">
        <title>Draft genome sequences of two bacteria associated to sugarcane roots in Colombia.</title>
        <authorList>
            <person name="Pardo-Diaz S."/>
            <person name="Masmela-Mendoza J."/>
            <person name="Delgadillo-Duran P."/>
            <person name="Bautista E.J."/>
            <person name="Rojas-Tapias D.F."/>
        </authorList>
    </citation>
    <scope>NUCLEOTIDE SEQUENCE [LARGE SCALE GENOMIC DNA]</scope>
    <source>
        <strain evidence="3 7">Ap18</strain>
    </source>
</reference>
<evidence type="ECO:0000313" key="6">
    <source>
        <dbReference type="Proteomes" id="UP000325333"/>
    </source>
</evidence>
<evidence type="ECO:0008006" key="8">
    <source>
        <dbReference type="Google" id="ProtNLM"/>
    </source>
</evidence>
<dbReference type="RefSeq" id="WP_137106223.1">
    <property type="nucleotide sequence ID" value="NZ_CP032323.1"/>
</dbReference>
<dbReference type="Proteomes" id="UP001628281">
    <property type="component" value="Unassembled WGS sequence"/>
</dbReference>
<evidence type="ECO:0000313" key="5">
    <source>
        <dbReference type="Proteomes" id="UP000298595"/>
    </source>
</evidence>
<dbReference type="AlphaFoldDB" id="A0A4D8PMU7"/>